<reference evidence="2" key="2">
    <citation type="submission" date="2022-03" db="EMBL/GenBank/DDBJ databases">
        <title>Draft title - Genomic analysis of global carrot germplasm unveils the trajectory of domestication and the origin of high carotenoid orange carrot.</title>
        <authorList>
            <person name="Iorizzo M."/>
            <person name="Ellison S."/>
            <person name="Senalik D."/>
            <person name="Macko-Podgorni A."/>
            <person name="Grzebelus D."/>
            <person name="Bostan H."/>
            <person name="Rolling W."/>
            <person name="Curaba J."/>
            <person name="Simon P."/>
        </authorList>
    </citation>
    <scope>NUCLEOTIDE SEQUENCE</scope>
    <source>
        <tissue evidence="2">Leaf</tissue>
    </source>
</reference>
<dbReference type="PANTHER" id="PTHR36344">
    <property type="entry name" value="RX N-TERMINAL DOMAIN-CONTAINING PROTEIN"/>
    <property type="match status" value="1"/>
</dbReference>
<protein>
    <submittedName>
        <fullName evidence="2">Uncharacterized protein</fullName>
    </submittedName>
</protein>
<dbReference type="AlphaFoldDB" id="A0AAF0W1H7"/>
<evidence type="ECO:0000313" key="3">
    <source>
        <dbReference type="Proteomes" id="UP000077755"/>
    </source>
</evidence>
<keyword evidence="3" id="KW-1185">Reference proteome</keyword>
<name>A0AAF0W1H7_DAUCS</name>
<organism evidence="2 3">
    <name type="scientific">Daucus carota subsp. sativus</name>
    <name type="common">Carrot</name>
    <dbReference type="NCBI Taxonomy" id="79200"/>
    <lineage>
        <taxon>Eukaryota</taxon>
        <taxon>Viridiplantae</taxon>
        <taxon>Streptophyta</taxon>
        <taxon>Embryophyta</taxon>
        <taxon>Tracheophyta</taxon>
        <taxon>Spermatophyta</taxon>
        <taxon>Magnoliopsida</taxon>
        <taxon>eudicotyledons</taxon>
        <taxon>Gunneridae</taxon>
        <taxon>Pentapetalae</taxon>
        <taxon>asterids</taxon>
        <taxon>campanulids</taxon>
        <taxon>Apiales</taxon>
        <taxon>Apiaceae</taxon>
        <taxon>Apioideae</taxon>
        <taxon>Scandiceae</taxon>
        <taxon>Daucinae</taxon>
        <taxon>Daucus</taxon>
        <taxon>Daucus sect. Daucus</taxon>
    </lineage>
</organism>
<dbReference type="PANTHER" id="PTHR36344:SF1">
    <property type="entry name" value="RX N-TERMINAL DOMAIN-CONTAINING PROTEIN"/>
    <property type="match status" value="1"/>
</dbReference>
<reference evidence="2" key="1">
    <citation type="journal article" date="2016" name="Nat. Genet.">
        <title>A high-quality carrot genome assembly provides new insights into carotenoid accumulation and asterid genome evolution.</title>
        <authorList>
            <person name="Iorizzo M."/>
            <person name="Ellison S."/>
            <person name="Senalik D."/>
            <person name="Zeng P."/>
            <person name="Satapoomin P."/>
            <person name="Huang J."/>
            <person name="Bowman M."/>
            <person name="Iovene M."/>
            <person name="Sanseverino W."/>
            <person name="Cavagnaro P."/>
            <person name="Yildiz M."/>
            <person name="Macko-Podgorni A."/>
            <person name="Moranska E."/>
            <person name="Grzebelus E."/>
            <person name="Grzebelus D."/>
            <person name="Ashrafi H."/>
            <person name="Zheng Z."/>
            <person name="Cheng S."/>
            <person name="Spooner D."/>
            <person name="Van Deynze A."/>
            <person name="Simon P."/>
        </authorList>
    </citation>
    <scope>NUCLEOTIDE SEQUENCE</scope>
    <source>
        <tissue evidence="2">Leaf</tissue>
    </source>
</reference>
<dbReference type="EMBL" id="CP093343">
    <property type="protein sequence ID" value="WOG81024.1"/>
    <property type="molecule type" value="Genomic_DNA"/>
</dbReference>
<evidence type="ECO:0000313" key="1">
    <source>
        <dbReference type="EMBL" id="WOG81018.1"/>
    </source>
</evidence>
<sequence>MDPNPNVIERLSLLSNLIAQVDETKLYWEQRLGLFWEHPPALDPEVVGQAMQETRDRIRDLEAQKSALVQQQQALIVQAAIDRANRGGD</sequence>
<accession>A0AAF0W1H7</accession>
<dbReference type="EMBL" id="CP093343">
    <property type="protein sequence ID" value="WOG81018.1"/>
    <property type="molecule type" value="Genomic_DNA"/>
</dbReference>
<dbReference type="Proteomes" id="UP000077755">
    <property type="component" value="Chromosome 1"/>
</dbReference>
<proteinExistence type="predicted"/>
<gene>
    <name evidence="1" type="ORF">DCAR_0100163</name>
    <name evidence="2" type="ORF">DCAR_0100169</name>
</gene>
<evidence type="ECO:0000313" key="2">
    <source>
        <dbReference type="EMBL" id="WOG81024.1"/>
    </source>
</evidence>